<evidence type="ECO:0000256" key="4">
    <source>
        <dbReference type="ARBA" id="ARBA00022614"/>
    </source>
</evidence>
<dbReference type="InterPro" id="IPR003591">
    <property type="entry name" value="Leu-rich_rpt_typical-subtyp"/>
</dbReference>
<evidence type="ECO:0000256" key="3">
    <source>
        <dbReference type="ARBA" id="ARBA00022475"/>
    </source>
</evidence>
<dbReference type="SMART" id="SM00365">
    <property type="entry name" value="LRR_SD22"/>
    <property type="match status" value="7"/>
</dbReference>
<evidence type="ECO:0000313" key="14">
    <source>
        <dbReference type="Proteomes" id="UP000585474"/>
    </source>
</evidence>
<accession>A0A7J0DT08</accession>
<evidence type="ECO:0000256" key="8">
    <source>
        <dbReference type="ARBA" id="ARBA00023136"/>
    </source>
</evidence>
<dbReference type="PROSITE" id="PS51450">
    <property type="entry name" value="LRR"/>
    <property type="match status" value="3"/>
</dbReference>
<evidence type="ECO:0000256" key="10">
    <source>
        <dbReference type="SAM" id="Phobius"/>
    </source>
</evidence>
<dbReference type="InterPro" id="IPR032675">
    <property type="entry name" value="LRR_dom_sf"/>
</dbReference>
<dbReference type="PRINTS" id="PR00019">
    <property type="entry name" value="LEURICHRPT"/>
</dbReference>
<dbReference type="SMART" id="SM00369">
    <property type="entry name" value="LRR_TYP"/>
    <property type="match status" value="12"/>
</dbReference>
<comment type="caution">
    <text evidence="13">The sequence shown here is derived from an EMBL/GenBank/DDBJ whole genome shotgun (WGS) entry which is preliminary data.</text>
</comment>
<dbReference type="GO" id="GO:0005886">
    <property type="term" value="C:plasma membrane"/>
    <property type="evidence" value="ECO:0007669"/>
    <property type="project" value="UniProtKB-SubCell"/>
</dbReference>
<keyword evidence="6" id="KW-0677">Repeat</keyword>
<dbReference type="PANTHER" id="PTHR48062:SF21">
    <property type="entry name" value="RECEPTOR-LIKE PROTEIN 12"/>
    <property type="match status" value="1"/>
</dbReference>
<comment type="similarity">
    <text evidence="2">Belongs to the RLP family.</text>
</comment>
<dbReference type="Pfam" id="PF00560">
    <property type="entry name" value="LRR_1"/>
    <property type="match status" value="3"/>
</dbReference>
<dbReference type="InterPro" id="IPR051502">
    <property type="entry name" value="RLP_Defense_Trigger"/>
</dbReference>
<dbReference type="Pfam" id="PF13516">
    <property type="entry name" value="LRR_6"/>
    <property type="match status" value="1"/>
</dbReference>
<feature type="signal peptide" evidence="11">
    <location>
        <begin position="1"/>
        <end position="21"/>
    </location>
</feature>
<evidence type="ECO:0000256" key="2">
    <source>
        <dbReference type="ARBA" id="ARBA00009592"/>
    </source>
</evidence>
<evidence type="ECO:0000313" key="13">
    <source>
        <dbReference type="EMBL" id="GFS41724.1"/>
    </source>
</evidence>
<evidence type="ECO:0000259" key="12">
    <source>
        <dbReference type="Pfam" id="PF08263"/>
    </source>
</evidence>
<keyword evidence="13" id="KW-0675">Receptor</keyword>
<evidence type="ECO:0000256" key="9">
    <source>
        <dbReference type="ARBA" id="ARBA00023180"/>
    </source>
</evidence>
<feature type="chain" id="PRO_5029715129" evidence="11">
    <location>
        <begin position="22"/>
        <end position="1039"/>
    </location>
</feature>
<protein>
    <submittedName>
        <fullName evidence="13">Receptor like protein 21</fullName>
    </submittedName>
</protein>
<evidence type="ECO:0000256" key="6">
    <source>
        <dbReference type="ARBA" id="ARBA00022737"/>
    </source>
</evidence>
<evidence type="ECO:0000256" key="1">
    <source>
        <dbReference type="ARBA" id="ARBA00004251"/>
    </source>
</evidence>
<dbReference type="Gene3D" id="3.80.10.10">
    <property type="entry name" value="Ribonuclease Inhibitor"/>
    <property type="match status" value="5"/>
</dbReference>
<dbReference type="EMBL" id="BJWL01000384">
    <property type="protein sequence ID" value="GFS41724.1"/>
    <property type="molecule type" value="Genomic_DNA"/>
</dbReference>
<dbReference type="FunFam" id="3.80.10.10:FF:000213">
    <property type="entry name" value="Tyrosine-sulfated glycopeptide receptor 1"/>
    <property type="match status" value="1"/>
</dbReference>
<dbReference type="GO" id="GO:0051707">
    <property type="term" value="P:response to other organism"/>
    <property type="evidence" value="ECO:0007669"/>
    <property type="project" value="UniProtKB-ARBA"/>
</dbReference>
<dbReference type="Proteomes" id="UP000585474">
    <property type="component" value="Unassembled WGS sequence"/>
</dbReference>
<dbReference type="GO" id="GO:0006952">
    <property type="term" value="P:defense response"/>
    <property type="evidence" value="ECO:0007669"/>
    <property type="project" value="UniProtKB-ARBA"/>
</dbReference>
<dbReference type="SUPFAM" id="SSF52058">
    <property type="entry name" value="L domain-like"/>
    <property type="match status" value="2"/>
</dbReference>
<keyword evidence="11" id="KW-0732">Signal</keyword>
<evidence type="ECO:0000256" key="7">
    <source>
        <dbReference type="ARBA" id="ARBA00022989"/>
    </source>
</evidence>
<keyword evidence="7 10" id="KW-1133">Transmembrane helix</keyword>
<keyword evidence="9" id="KW-0325">Glycoprotein</keyword>
<name>A0A7J0DT08_9ERIC</name>
<sequence length="1039" mass="115601">MGSNLWCSVVMILVLVKGWCCFGCWEQERIALLQLKANINYPSASFLPSWVDKENANCCLWEGVKCNSTVGRVTKLSFHGWRLGYWYFNASLFLPFEELRTLAFRGSGLVGWAENEGFERFLRLSKLEVLDLSFNGFNDTVLSSLSGLSSLKNLNLAGNRMEESTHFNGVGRLSGLSNLEVLDLSFNGFNDPVLSSLSGLSSLKNLNLAGNSLEGSTHFNGVGRLSGLSNLEVLDLSQNQLSTSIQSVLKLDDFISLKLLDLSFNQIESFELVQGVLSSLKVLSLSGSCLQGTLPIQGWCELKNLQELDLSGNQVEGILPLCLGNLTYLRVLDLSDNELTGNIASSPIITLTSIEYLSLSANNFQVPVSFRSFANHSKLKIIFCDDNILIAEDESTTWEPKFQLNFFSLSNGTKGNLNIAFPGFLYHQYDLRIVDISHNNLNSAFPDWLLNNNTRLEGLYLSDNSLVGSLKLPSHPRLSILAVDISNNRIGGTIPTNISSMFPNLMELRMSSNAFNGNLISLFHDMNDLWYLDLSNNLFSGVMPEYFTSRCPSLNVIKLSKNNLSGKISSTVFHLTNLIYLYLDGNSFIGNIPDSLSFMSLETLDVSYNHFSGDLPRWIGNMTSLKEIVMSHNHFDSYIPVEFCQLNDLLFMDLSDNDLSGSIPSCFNPSNIGHVQLSKNRFEGPFARAFYNSSSLITLDLSENYFSGSIPTWISSLFSLTILLLKANNFQGDIPSQLCQLNHLAILDVSENNLSGSLPPCLGDIIRFEISDVSLHISDMGSVMEKSLLSFVKSTMLAQTGKDLWFYQLPQEFGSFDTKLVAEFTTKWSSYSYKGSILSFMSGIDFSCNQLTGEIPPEFGNLSNVHALNLSHNNLTGSIPTKFSNLRQVESLDLSYNKLEGQIPSQIIELNSLAVFSVAHNNLSGTTPDQKGQYATFQESSYEGNPLLCGPPLHNSCNEFGSQSTETNSSNTEDAFIDMTAFYGSFVATYITVLLGIVVVLCINPYWRQAWFHHIEVWITVSYYFVVDNFPKISKFRNM</sequence>
<evidence type="ECO:0000256" key="5">
    <source>
        <dbReference type="ARBA" id="ARBA00022692"/>
    </source>
</evidence>
<feature type="transmembrane region" description="Helical" evidence="10">
    <location>
        <begin position="981"/>
        <end position="1003"/>
    </location>
</feature>
<dbReference type="OrthoDB" id="4691307at2759"/>
<dbReference type="Pfam" id="PF08263">
    <property type="entry name" value="LRRNT_2"/>
    <property type="match status" value="1"/>
</dbReference>
<keyword evidence="4" id="KW-0433">Leucine-rich repeat</keyword>
<dbReference type="InterPro" id="IPR013210">
    <property type="entry name" value="LRR_N_plant-typ"/>
</dbReference>
<keyword evidence="8 10" id="KW-0472">Membrane</keyword>
<keyword evidence="5 10" id="KW-0812">Transmembrane</keyword>
<gene>
    <name evidence="13" type="ORF">Acr_00g0076070</name>
</gene>
<dbReference type="FunFam" id="3.80.10.10:FF:000095">
    <property type="entry name" value="LRR receptor-like serine/threonine-protein kinase GSO1"/>
    <property type="match status" value="1"/>
</dbReference>
<dbReference type="SUPFAM" id="SSF52047">
    <property type="entry name" value="RNI-like"/>
    <property type="match status" value="2"/>
</dbReference>
<dbReference type="PANTHER" id="PTHR48062">
    <property type="entry name" value="RECEPTOR-LIKE PROTEIN 14"/>
    <property type="match status" value="1"/>
</dbReference>
<evidence type="ECO:0000256" key="11">
    <source>
        <dbReference type="SAM" id="SignalP"/>
    </source>
</evidence>
<keyword evidence="14" id="KW-1185">Reference proteome</keyword>
<organism evidence="13 14">
    <name type="scientific">Actinidia rufa</name>
    <dbReference type="NCBI Taxonomy" id="165716"/>
    <lineage>
        <taxon>Eukaryota</taxon>
        <taxon>Viridiplantae</taxon>
        <taxon>Streptophyta</taxon>
        <taxon>Embryophyta</taxon>
        <taxon>Tracheophyta</taxon>
        <taxon>Spermatophyta</taxon>
        <taxon>Magnoliopsida</taxon>
        <taxon>eudicotyledons</taxon>
        <taxon>Gunneridae</taxon>
        <taxon>Pentapetalae</taxon>
        <taxon>asterids</taxon>
        <taxon>Ericales</taxon>
        <taxon>Actinidiaceae</taxon>
        <taxon>Actinidia</taxon>
    </lineage>
</organism>
<feature type="domain" description="Leucine-rich repeat-containing N-terminal plant-type" evidence="12">
    <location>
        <begin position="27"/>
        <end position="67"/>
    </location>
</feature>
<keyword evidence="3" id="KW-1003">Cell membrane</keyword>
<reference evidence="14" key="1">
    <citation type="submission" date="2019-07" db="EMBL/GenBank/DDBJ databases">
        <title>De Novo Assembly of kiwifruit Actinidia rufa.</title>
        <authorList>
            <person name="Sugita-Konishi S."/>
            <person name="Sato K."/>
            <person name="Mori E."/>
            <person name="Abe Y."/>
            <person name="Kisaki G."/>
            <person name="Hamano K."/>
            <person name="Suezawa K."/>
            <person name="Otani M."/>
            <person name="Fukuda T."/>
            <person name="Manabe T."/>
            <person name="Gomi K."/>
            <person name="Tabuchi M."/>
            <person name="Akimitsu K."/>
            <person name="Kataoka I."/>
        </authorList>
    </citation>
    <scope>NUCLEOTIDE SEQUENCE [LARGE SCALE GENOMIC DNA]</scope>
    <source>
        <strain evidence="14">cv. Fuchu</strain>
    </source>
</reference>
<proteinExistence type="inferred from homology"/>
<dbReference type="Pfam" id="PF13855">
    <property type="entry name" value="LRR_8"/>
    <property type="match status" value="5"/>
</dbReference>
<comment type="subcellular location">
    <subcellularLocation>
        <location evidence="1">Cell membrane</location>
        <topology evidence="1">Single-pass type I membrane protein</topology>
    </subcellularLocation>
</comment>
<dbReference type="InterPro" id="IPR001611">
    <property type="entry name" value="Leu-rich_rpt"/>
</dbReference>
<dbReference type="AlphaFoldDB" id="A0A7J0DT08"/>